<proteinExistence type="predicted"/>
<dbReference type="EMBL" id="JAUIRO010000006">
    <property type="protein sequence ID" value="KAK0709251.1"/>
    <property type="molecule type" value="Genomic_DNA"/>
</dbReference>
<keyword evidence="1" id="KW-0732">Signal</keyword>
<keyword evidence="3" id="KW-1185">Reference proteome</keyword>
<name>A0AA40DQ24_9PEZI</name>
<gene>
    <name evidence="2" type="ORF">B0T26DRAFT_742788</name>
</gene>
<sequence>MLSKIFAVVLGAASLAAALPTFHNVTGTTFTAAGFGCDNPPWGLSRDDCNYLSSIGFTGPGSNPSGGSNIRIGNGGPNTMTFSSPNTDVVLVMWERVDDASAFVAVNRPRLTWSLPRGSSVTVSLDNGVSGAWSAIYGRQTRLAWTGIVENTWGEFTTGGSATVNISREPNMGGNNFVAHVSTGCQADMDHCSYVCKQGNSCWQSGTYNLIGCTEQPNNNAYFGGADPSGGCQGWSNNGHIDAYFY</sequence>
<accession>A0AA40DQ24</accession>
<evidence type="ECO:0000313" key="2">
    <source>
        <dbReference type="EMBL" id="KAK0709251.1"/>
    </source>
</evidence>
<evidence type="ECO:0000313" key="3">
    <source>
        <dbReference type="Proteomes" id="UP001172101"/>
    </source>
</evidence>
<feature type="signal peptide" evidence="1">
    <location>
        <begin position="1"/>
        <end position="18"/>
    </location>
</feature>
<dbReference type="GeneID" id="85327436"/>
<dbReference type="Proteomes" id="UP001172101">
    <property type="component" value="Unassembled WGS sequence"/>
</dbReference>
<dbReference type="RefSeq" id="XP_060292555.1">
    <property type="nucleotide sequence ID" value="XM_060444166.1"/>
</dbReference>
<protein>
    <submittedName>
        <fullName evidence="2">Uncharacterized protein</fullName>
    </submittedName>
</protein>
<feature type="chain" id="PRO_5041465458" evidence="1">
    <location>
        <begin position="19"/>
        <end position="246"/>
    </location>
</feature>
<dbReference type="AlphaFoldDB" id="A0AA40DQ24"/>
<evidence type="ECO:0000256" key="1">
    <source>
        <dbReference type="SAM" id="SignalP"/>
    </source>
</evidence>
<organism evidence="2 3">
    <name type="scientific">Lasiosphaeria miniovina</name>
    <dbReference type="NCBI Taxonomy" id="1954250"/>
    <lineage>
        <taxon>Eukaryota</taxon>
        <taxon>Fungi</taxon>
        <taxon>Dikarya</taxon>
        <taxon>Ascomycota</taxon>
        <taxon>Pezizomycotina</taxon>
        <taxon>Sordariomycetes</taxon>
        <taxon>Sordariomycetidae</taxon>
        <taxon>Sordariales</taxon>
        <taxon>Lasiosphaeriaceae</taxon>
        <taxon>Lasiosphaeria</taxon>
    </lineage>
</organism>
<reference evidence="2" key="1">
    <citation type="submission" date="2023-06" db="EMBL/GenBank/DDBJ databases">
        <title>Genome-scale phylogeny and comparative genomics of the fungal order Sordariales.</title>
        <authorList>
            <consortium name="Lawrence Berkeley National Laboratory"/>
            <person name="Hensen N."/>
            <person name="Bonometti L."/>
            <person name="Westerberg I."/>
            <person name="Brannstrom I.O."/>
            <person name="Guillou S."/>
            <person name="Cros-Aarteil S."/>
            <person name="Calhoun S."/>
            <person name="Haridas S."/>
            <person name="Kuo A."/>
            <person name="Mondo S."/>
            <person name="Pangilinan J."/>
            <person name="Riley R."/>
            <person name="LaButti K."/>
            <person name="Andreopoulos B."/>
            <person name="Lipzen A."/>
            <person name="Chen C."/>
            <person name="Yanf M."/>
            <person name="Daum C."/>
            <person name="Ng V."/>
            <person name="Clum A."/>
            <person name="Steindorff A."/>
            <person name="Ohm R."/>
            <person name="Martin F."/>
            <person name="Silar P."/>
            <person name="Natvig D."/>
            <person name="Lalanne C."/>
            <person name="Gautier V."/>
            <person name="Ament-velasquez S.L."/>
            <person name="Kruys A."/>
            <person name="Hutchinson M.I."/>
            <person name="Powell A.J."/>
            <person name="Barry K."/>
            <person name="Miller A.N."/>
            <person name="Grigoriev I.V."/>
            <person name="Debuchy R."/>
            <person name="Gladieux P."/>
            <person name="Thoren M.H."/>
            <person name="Johannesson H."/>
        </authorList>
    </citation>
    <scope>NUCLEOTIDE SEQUENCE</scope>
    <source>
        <strain evidence="2">SMH2392-1A</strain>
    </source>
</reference>
<comment type="caution">
    <text evidence="2">The sequence shown here is derived from an EMBL/GenBank/DDBJ whole genome shotgun (WGS) entry which is preliminary data.</text>
</comment>